<keyword evidence="3" id="KW-1185">Reference proteome</keyword>
<evidence type="ECO:0000256" key="1">
    <source>
        <dbReference type="SAM" id="MobiDB-lite"/>
    </source>
</evidence>
<organism evidence="2 3">
    <name type="scientific">Rehmannia glutinosa</name>
    <name type="common">Chinese foxglove</name>
    <dbReference type="NCBI Taxonomy" id="99300"/>
    <lineage>
        <taxon>Eukaryota</taxon>
        <taxon>Viridiplantae</taxon>
        <taxon>Streptophyta</taxon>
        <taxon>Embryophyta</taxon>
        <taxon>Tracheophyta</taxon>
        <taxon>Spermatophyta</taxon>
        <taxon>Magnoliopsida</taxon>
        <taxon>eudicotyledons</taxon>
        <taxon>Gunneridae</taxon>
        <taxon>Pentapetalae</taxon>
        <taxon>asterids</taxon>
        <taxon>lamiids</taxon>
        <taxon>Lamiales</taxon>
        <taxon>Orobanchaceae</taxon>
        <taxon>Rehmannieae</taxon>
        <taxon>Rehmannia</taxon>
    </lineage>
</organism>
<evidence type="ECO:0000313" key="3">
    <source>
        <dbReference type="Proteomes" id="UP001318860"/>
    </source>
</evidence>
<feature type="compositionally biased region" description="Polar residues" evidence="1">
    <location>
        <begin position="451"/>
        <end position="468"/>
    </location>
</feature>
<dbReference type="PANTHER" id="PTHR34546">
    <property type="entry name" value="OS06G0153600 PROTEIN"/>
    <property type="match status" value="1"/>
</dbReference>
<gene>
    <name evidence="2" type="ORF">DH2020_011569</name>
</gene>
<comment type="caution">
    <text evidence="2">The sequence shown here is derived from an EMBL/GenBank/DDBJ whole genome shotgun (WGS) entry which is preliminary data.</text>
</comment>
<feature type="region of interest" description="Disordered" evidence="1">
    <location>
        <begin position="447"/>
        <end position="471"/>
    </location>
</feature>
<protein>
    <submittedName>
        <fullName evidence="2">Uncharacterized protein</fullName>
    </submittedName>
</protein>
<accession>A0ABR0XEG2</accession>
<dbReference type="PANTHER" id="PTHR34546:SF3">
    <property type="entry name" value="OS06G0153600 PROTEIN"/>
    <property type="match status" value="1"/>
</dbReference>
<feature type="region of interest" description="Disordered" evidence="1">
    <location>
        <begin position="328"/>
        <end position="357"/>
    </location>
</feature>
<feature type="region of interest" description="Disordered" evidence="1">
    <location>
        <begin position="136"/>
        <end position="155"/>
    </location>
</feature>
<feature type="compositionally biased region" description="Basic residues" evidence="1">
    <location>
        <begin position="45"/>
        <end position="58"/>
    </location>
</feature>
<proteinExistence type="predicted"/>
<dbReference type="Proteomes" id="UP001318860">
    <property type="component" value="Unassembled WGS sequence"/>
</dbReference>
<feature type="region of interest" description="Disordered" evidence="1">
    <location>
        <begin position="279"/>
        <end position="315"/>
    </location>
</feature>
<feature type="region of interest" description="Disordered" evidence="1">
    <location>
        <begin position="20"/>
        <end position="104"/>
    </location>
</feature>
<reference evidence="2 3" key="1">
    <citation type="journal article" date="2021" name="Comput. Struct. Biotechnol. J.">
        <title>De novo genome assembly of the potent medicinal plant Rehmannia glutinosa using nanopore technology.</title>
        <authorList>
            <person name="Ma L."/>
            <person name="Dong C."/>
            <person name="Song C."/>
            <person name="Wang X."/>
            <person name="Zheng X."/>
            <person name="Niu Y."/>
            <person name="Chen S."/>
            <person name="Feng W."/>
        </authorList>
    </citation>
    <scope>NUCLEOTIDE SEQUENCE [LARGE SCALE GENOMIC DNA]</scope>
    <source>
        <strain evidence="2">DH-2019</strain>
    </source>
</reference>
<name>A0ABR0XEG2_REHGL</name>
<dbReference type="EMBL" id="JABTTQ020000005">
    <property type="protein sequence ID" value="KAK6157321.1"/>
    <property type="molecule type" value="Genomic_DNA"/>
</dbReference>
<evidence type="ECO:0000313" key="2">
    <source>
        <dbReference type="EMBL" id="KAK6157321.1"/>
    </source>
</evidence>
<sequence length="486" mass="53033">MDPQYEQRLRDEVSYLHSLWHQGPPRPAAAVRHHLQPSQPTQFKKEKKNRRKRGKKPTNKPNDTAPESTSSPGAEWPLPTPPPPSSTAGWPSLEAKPDPKPITLSPEEQSILASRHAHQQALKAVLEFFRYNNADDSDSIESSSDEDDELMEEDDGREEYSFFFKVFKEDNELREYYEKNFAKGEFSCLVCGALGGKKMGKKFKGCLALVQHSISIAKTKKRKAHRAFGQAVCKVLSWDINELSSIVSLLSDKSGETQGNGSGDNKESLMVSIEGDNVEGKHDEAVPESGSIGTGILPNADEGDTGNGDNKESSMTVVDNVVSKEGDIEEGKNDETVPESGSIGTGILPNGDEGDTNSLTCTDADKSLENLDMVHPHSMEEPAAEGLTNNSLACPDADKSLENVGMVDPHNGKEPTSEELTNISLTCPDADKNLEIPAVVHPHNVEEPTTEGLTSVPLNENSGFGNETQDLEMDNVFRSLLNEEPL</sequence>